<dbReference type="AlphaFoldDB" id="A0A1Y2KVP2"/>
<dbReference type="InterPro" id="IPR038296">
    <property type="entry name" value="ParD_sf"/>
</dbReference>
<dbReference type="GO" id="GO:0006355">
    <property type="term" value="P:regulation of DNA-templated transcription"/>
    <property type="evidence" value="ECO:0007669"/>
    <property type="project" value="InterPro"/>
</dbReference>
<evidence type="ECO:0000313" key="4">
    <source>
        <dbReference type="Proteomes" id="UP000193391"/>
    </source>
</evidence>
<evidence type="ECO:0000256" key="1">
    <source>
        <dbReference type="ARBA" id="ARBA00008580"/>
    </source>
</evidence>
<dbReference type="Pfam" id="PF03693">
    <property type="entry name" value="ParD_antitoxin"/>
    <property type="match status" value="1"/>
</dbReference>
<organism evidence="3 4">
    <name type="scientific">Thalassospira mesophila</name>
    <dbReference type="NCBI Taxonomy" id="1293891"/>
    <lineage>
        <taxon>Bacteria</taxon>
        <taxon>Pseudomonadati</taxon>
        <taxon>Pseudomonadota</taxon>
        <taxon>Alphaproteobacteria</taxon>
        <taxon>Rhodospirillales</taxon>
        <taxon>Thalassospiraceae</taxon>
        <taxon>Thalassospira</taxon>
    </lineage>
</organism>
<dbReference type="NCBIfam" id="TIGR02606">
    <property type="entry name" value="antidote_CC2985"/>
    <property type="match status" value="1"/>
</dbReference>
<keyword evidence="2" id="KW-1277">Toxin-antitoxin system</keyword>
<comment type="caution">
    <text evidence="3">The sequence shown here is derived from an EMBL/GenBank/DDBJ whole genome shotgun (WGS) entry which is preliminary data.</text>
</comment>
<dbReference type="CDD" id="cd22231">
    <property type="entry name" value="RHH_NikR_HicB-like"/>
    <property type="match status" value="1"/>
</dbReference>
<dbReference type="SUPFAM" id="SSF47598">
    <property type="entry name" value="Ribbon-helix-helix"/>
    <property type="match status" value="1"/>
</dbReference>
<reference evidence="3 4" key="1">
    <citation type="submission" date="2014-03" db="EMBL/GenBank/DDBJ databases">
        <title>The draft genome sequence of Thalassospira mesophila JCM 18969.</title>
        <authorList>
            <person name="Lai Q."/>
            <person name="Shao Z."/>
        </authorList>
    </citation>
    <scope>NUCLEOTIDE SEQUENCE [LARGE SCALE GENOMIC DNA]</scope>
    <source>
        <strain evidence="3 4">JCM 18969</strain>
    </source>
</reference>
<dbReference type="Gene3D" id="6.10.10.120">
    <property type="entry name" value="Antitoxin ParD1-like"/>
    <property type="match status" value="1"/>
</dbReference>
<dbReference type="PANTHER" id="PTHR36582:SF2">
    <property type="entry name" value="ANTITOXIN PARD"/>
    <property type="match status" value="1"/>
</dbReference>
<name>A0A1Y2KVP2_9PROT</name>
<proteinExistence type="inferred from homology"/>
<dbReference type="Proteomes" id="UP000193391">
    <property type="component" value="Unassembled WGS sequence"/>
</dbReference>
<dbReference type="InterPro" id="IPR010985">
    <property type="entry name" value="Ribbon_hlx_hlx"/>
</dbReference>
<dbReference type="InterPro" id="IPR022789">
    <property type="entry name" value="ParD"/>
</dbReference>
<dbReference type="RefSeq" id="WP_085585990.1">
    <property type="nucleotide sequence ID" value="NZ_JFKA01000015.1"/>
</dbReference>
<evidence type="ECO:0000256" key="2">
    <source>
        <dbReference type="ARBA" id="ARBA00022649"/>
    </source>
</evidence>
<dbReference type="EMBL" id="JFKA01000015">
    <property type="protein sequence ID" value="OSQ35750.1"/>
    <property type="molecule type" value="Genomic_DNA"/>
</dbReference>
<keyword evidence="4" id="KW-1185">Reference proteome</keyword>
<dbReference type="OrthoDB" id="9815501at2"/>
<gene>
    <name evidence="3" type="ORF">TMES_20225</name>
</gene>
<dbReference type="STRING" id="1293891.TMES_20225"/>
<accession>A0A1Y2KVP2</accession>
<evidence type="ECO:0000313" key="3">
    <source>
        <dbReference type="EMBL" id="OSQ35750.1"/>
    </source>
</evidence>
<dbReference type="PANTHER" id="PTHR36582">
    <property type="entry name" value="ANTITOXIN PARD"/>
    <property type="match status" value="1"/>
</dbReference>
<comment type="similarity">
    <text evidence="1">Belongs to the ParD antitoxin family.</text>
</comment>
<protein>
    <submittedName>
        <fullName evidence="3">Antitoxin</fullName>
    </submittedName>
</protein>
<sequence length="82" mass="8809">MSKTTSISLGDHFTGFIEAQVSSGRFGSASEVVRAGLRILEEREAKFQALQMAITEGLNSGVVETFSMAALQHDMDQETGAK</sequence>